<dbReference type="InterPro" id="IPR044859">
    <property type="entry name" value="Allene_oxi_cyc_Dirigent"/>
</dbReference>
<dbReference type="EMBL" id="BAAAZA010000066">
    <property type="protein sequence ID" value="GAA3906814.1"/>
    <property type="molecule type" value="Genomic_DNA"/>
</dbReference>
<evidence type="ECO:0000313" key="2">
    <source>
        <dbReference type="Proteomes" id="UP001501563"/>
    </source>
</evidence>
<evidence type="ECO:0000313" key="1">
    <source>
        <dbReference type="EMBL" id="GAA3906814.1"/>
    </source>
</evidence>
<organism evidence="1 2">
    <name type="scientific">Streptomyces lannensis</name>
    <dbReference type="NCBI Taxonomy" id="766498"/>
    <lineage>
        <taxon>Bacteria</taxon>
        <taxon>Bacillati</taxon>
        <taxon>Actinomycetota</taxon>
        <taxon>Actinomycetes</taxon>
        <taxon>Kitasatosporales</taxon>
        <taxon>Streptomycetaceae</taxon>
        <taxon>Streptomyces</taxon>
    </lineage>
</organism>
<protein>
    <recommendedName>
        <fullName evidence="3">Lipoprotein</fullName>
    </recommendedName>
</protein>
<keyword evidence="2" id="KW-1185">Reference proteome</keyword>
<comment type="caution">
    <text evidence="1">The sequence shown here is derived from an EMBL/GenBank/DDBJ whole genome shotgun (WGS) entry which is preliminary data.</text>
</comment>
<name>A0ABP7LV23_9ACTN</name>
<dbReference type="RefSeq" id="WP_331263508.1">
    <property type="nucleotide sequence ID" value="NZ_BAAAZA010000066.1"/>
</dbReference>
<gene>
    <name evidence="1" type="ORF">GCM10022207_90310</name>
</gene>
<dbReference type="Proteomes" id="UP001501563">
    <property type="component" value="Unassembled WGS sequence"/>
</dbReference>
<proteinExistence type="predicted"/>
<accession>A0ABP7LV23</accession>
<sequence length="164" mass="17371">MAASVLALTDLGCHASSPSSLKPMANEVQGHYEVIRLHGDLTGTKRLNDGDPATGVGNKVLITEKLSRNGSKYGFSATMCTQVGGPLKPTPENPTTQLCSGVYNLDNGQVTWQNTLAVTRDGVPAPWKTAITGGTGAYDNARGYILVDGEKRDYTVYLVRTPAS</sequence>
<reference evidence="2" key="1">
    <citation type="journal article" date="2019" name="Int. J. Syst. Evol. Microbiol.">
        <title>The Global Catalogue of Microorganisms (GCM) 10K type strain sequencing project: providing services to taxonomists for standard genome sequencing and annotation.</title>
        <authorList>
            <consortium name="The Broad Institute Genomics Platform"/>
            <consortium name="The Broad Institute Genome Sequencing Center for Infectious Disease"/>
            <person name="Wu L."/>
            <person name="Ma J."/>
        </authorList>
    </citation>
    <scope>NUCLEOTIDE SEQUENCE [LARGE SCALE GENOMIC DNA]</scope>
    <source>
        <strain evidence="2">JCM 16578</strain>
    </source>
</reference>
<evidence type="ECO:0008006" key="3">
    <source>
        <dbReference type="Google" id="ProtNLM"/>
    </source>
</evidence>
<dbReference type="Gene3D" id="2.40.480.10">
    <property type="entry name" value="Allene oxide cyclase-like"/>
    <property type="match status" value="1"/>
</dbReference>